<dbReference type="AlphaFoldDB" id="A0A3N0IUY6"/>
<reference evidence="9" key="2">
    <citation type="submission" date="2018-05" db="EMBL/GenBank/DDBJ databases">
        <title>Genome Sequencing of selected type strains of the family Eggerthellaceae.</title>
        <authorList>
            <person name="Danylec N."/>
            <person name="Stoll D.A."/>
            <person name="Doetsch A."/>
            <person name="Huch M."/>
        </authorList>
    </citation>
    <scope>NUCLEOTIDE SEQUENCE [LARGE SCALE GENOMIC DNA]</scope>
    <source>
        <strain evidence="9">DSM 16107</strain>
    </source>
</reference>
<feature type="transmembrane region" description="Helical" evidence="3">
    <location>
        <begin position="26"/>
        <end position="48"/>
    </location>
</feature>
<evidence type="ECO:0000256" key="1">
    <source>
        <dbReference type="ARBA" id="ARBA00022729"/>
    </source>
</evidence>
<feature type="region of interest" description="Disordered" evidence="2">
    <location>
        <begin position="116"/>
        <end position="136"/>
    </location>
</feature>
<protein>
    <submittedName>
        <fullName evidence="7">Uncharacterized protein</fullName>
    </submittedName>
</protein>
<dbReference type="EMBL" id="PPTT01000018">
    <property type="protein sequence ID" value="RDB68073.1"/>
    <property type="molecule type" value="Genomic_DNA"/>
</dbReference>
<keyword evidence="3" id="KW-0812">Transmembrane</keyword>
<name>A0A3N0IUY6_9ACTN</name>
<proteinExistence type="predicted"/>
<feature type="domain" description="DUF4352" evidence="4">
    <location>
        <begin position="154"/>
        <end position="244"/>
    </location>
</feature>
<dbReference type="Pfam" id="PF13828">
    <property type="entry name" value="DUF4190"/>
    <property type="match status" value="1"/>
</dbReference>
<accession>A0A3N0IUY6</accession>
<keyword evidence="3" id="KW-0472">Membrane</keyword>
<feature type="transmembrane region" description="Helical" evidence="3">
    <location>
        <begin position="83"/>
        <end position="105"/>
    </location>
</feature>
<gene>
    <name evidence="6" type="ORF">C1876_10675</name>
    <name evidence="7" type="ORF">DMP09_12735</name>
</gene>
<dbReference type="InterPro" id="IPR029050">
    <property type="entry name" value="Immunoprotect_excell_Ig-like"/>
</dbReference>
<keyword evidence="3" id="KW-1133">Transmembrane helix</keyword>
<feature type="transmembrane region" description="Helical" evidence="3">
    <location>
        <begin position="54"/>
        <end position="74"/>
    </location>
</feature>
<evidence type="ECO:0000259" key="5">
    <source>
        <dbReference type="Pfam" id="PF13828"/>
    </source>
</evidence>
<keyword evidence="1" id="KW-0732">Signal</keyword>
<dbReference type="InterPro" id="IPR029051">
    <property type="entry name" value="DUF4352"/>
</dbReference>
<evidence type="ECO:0000313" key="6">
    <source>
        <dbReference type="EMBL" id="RDB68073.1"/>
    </source>
</evidence>
<reference evidence="6 8" key="1">
    <citation type="journal article" date="2018" name="Elife">
        <title>Discovery and characterization of a prevalent human gut bacterial enzyme sufficient for the inactivation of a family of plant toxins.</title>
        <authorList>
            <person name="Koppel N."/>
            <person name="Bisanz J.E."/>
            <person name="Pandelia M.E."/>
            <person name="Turnbaugh P.J."/>
            <person name="Balskus E.P."/>
        </authorList>
    </citation>
    <scope>NUCLEOTIDE SEQUENCE [LARGE SCALE GENOMIC DNA]</scope>
    <source>
        <strain evidence="6 8">DSM 16107</strain>
    </source>
</reference>
<evidence type="ECO:0000313" key="9">
    <source>
        <dbReference type="Proteomes" id="UP000270112"/>
    </source>
</evidence>
<evidence type="ECO:0000313" key="7">
    <source>
        <dbReference type="EMBL" id="RNM40804.1"/>
    </source>
</evidence>
<evidence type="ECO:0000256" key="3">
    <source>
        <dbReference type="SAM" id="Phobius"/>
    </source>
</evidence>
<dbReference type="Proteomes" id="UP000270112">
    <property type="component" value="Unassembled WGS sequence"/>
</dbReference>
<dbReference type="EMBL" id="QICC01000063">
    <property type="protein sequence ID" value="RNM40804.1"/>
    <property type="molecule type" value="Genomic_DNA"/>
</dbReference>
<dbReference type="Proteomes" id="UP000253817">
    <property type="component" value="Unassembled WGS sequence"/>
</dbReference>
<sequence length="258" mass="27203">MHMYENQQYRSNDEYRPPARYHEAPASLSAMAVTALVLGIVALLTSFLPIINNISFFLALLGVIFGIVAVVATVRGTRRGKPLAIAALVLNIVAAMVVLATQAMFSAAIDEATSSPSAVGTSMEEPSAEPAPSESQADYSNLAMGATAELENGLSVSVTSIETGLTNYDGSAITGVTVSYTNNGSKEASFNPFDWKAQDAQGAQRNTTFYSEAADDLNSGSLAPGGTVSGSIYFDGEVNKVLYYSNMFYDSTVAWTVA</sequence>
<evidence type="ECO:0000256" key="2">
    <source>
        <dbReference type="SAM" id="MobiDB-lite"/>
    </source>
</evidence>
<dbReference type="InterPro" id="IPR025241">
    <property type="entry name" value="DUF4190"/>
</dbReference>
<dbReference type="Pfam" id="PF11611">
    <property type="entry name" value="DUF4352"/>
    <property type="match status" value="1"/>
</dbReference>
<comment type="caution">
    <text evidence="7">The sequence shown here is derived from an EMBL/GenBank/DDBJ whole genome shotgun (WGS) entry which is preliminary data.</text>
</comment>
<evidence type="ECO:0000313" key="8">
    <source>
        <dbReference type="Proteomes" id="UP000253817"/>
    </source>
</evidence>
<feature type="domain" description="DUF4190" evidence="5">
    <location>
        <begin position="31"/>
        <end position="99"/>
    </location>
</feature>
<dbReference type="Gene3D" id="2.60.40.1240">
    <property type="match status" value="1"/>
</dbReference>
<keyword evidence="8" id="KW-1185">Reference proteome</keyword>
<feature type="compositionally biased region" description="Low complexity" evidence="2">
    <location>
        <begin position="124"/>
        <end position="136"/>
    </location>
</feature>
<organism evidence="7 9">
    <name type="scientific">Eggerthella sinensis</name>
    <dbReference type="NCBI Taxonomy" id="242230"/>
    <lineage>
        <taxon>Bacteria</taxon>
        <taxon>Bacillati</taxon>
        <taxon>Actinomycetota</taxon>
        <taxon>Coriobacteriia</taxon>
        <taxon>Eggerthellales</taxon>
        <taxon>Eggerthellaceae</taxon>
        <taxon>Eggerthella</taxon>
    </lineage>
</organism>
<evidence type="ECO:0000259" key="4">
    <source>
        <dbReference type="Pfam" id="PF11611"/>
    </source>
</evidence>
<reference evidence="7" key="3">
    <citation type="journal article" date="2019" name="Microbiol. Resour. Announc.">
        <title>Draft Genome Sequences of Type Strains of Gordonibacter faecihominis, Paraeggerthella hongkongensis, Parvibacter caecicola,Slackia equolifaciens, Slackia faecicanis, and Slackia isoflavoniconvertens.</title>
        <authorList>
            <person name="Danylec N."/>
            <person name="Stoll D.A."/>
            <person name="Dotsch A."/>
            <person name="Huch M."/>
        </authorList>
    </citation>
    <scope>NUCLEOTIDE SEQUENCE</scope>
    <source>
        <strain evidence="7">DSM 16107</strain>
    </source>
</reference>